<dbReference type="EnsemblMetazoa" id="ISCW004777-RA">
    <property type="protein sequence ID" value="ISCW004777-PA"/>
    <property type="gene ID" value="ISCW004777"/>
</dbReference>
<name>B7PIY0_IXOSC</name>
<gene>
    <name evidence="1" type="ORF">IscW_ISCW004777</name>
</gene>
<organism>
    <name type="scientific">Ixodes scapularis</name>
    <name type="common">Black-legged tick</name>
    <name type="synonym">Deer tick</name>
    <dbReference type="NCBI Taxonomy" id="6945"/>
    <lineage>
        <taxon>Eukaryota</taxon>
        <taxon>Metazoa</taxon>
        <taxon>Ecdysozoa</taxon>
        <taxon>Arthropoda</taxon>
        <taxon>Chelicerata</taxon>
        <taxon>Arachnida</taxon>
        <taxon>Acari</taxon>
        <taxon>Parasitiformes</taxon>
        <taxon>Ixodida</taxon>
        <taxon>Ixodoidea</taxon>
        <taxon>Ixodidae</taxon>
        <taxon>Ixodinae</taxon>
        <taxon>Ixodes</taxon>
    </lineage>
</organism>
<evidence type="ECO:0000313" key="1">
    <source>
        <dbReference type="EMBL" id="EEC06552.1"/>
    </source>
</evidence>
<keyword evidence="3" id="KW-1185">Reference proteome</keyword>
<proteinExistence type="predicted"/>
<sequence>GGGGYSSPVDLWDVLGNHCSRARLSCGVFDSGRQGVIEGRKLALEADTHLLLILFQQTIDE</sequence>
<dbReference type="HOGENOM" id="CLU_2929369_0_0_1"/>
<dbReference type="PaxDb" id="6945-B7PIY0"/>
<dbReference type="AlphaFoldDB" id="B7PIY0"/>
<feature type="non-terminal residue" evidence="1">
    <location>
        <position position="1"/>
    </location>
</feature>
<evidence type="ECO:0000313" key="2">
    <source>
        <dbReference type="EnsemblMetazoa" id="ISCW004777-PA"/>
    </source>
</evidence>
<dbReference type="EMBL" id="ABJB010593339">
    <property type="status" value="NOT_ANNOTATED_CDS"/>
    <property type="molecule type" value="Genomic_DNA"/>
</dbReference>
<dbReference type="VEuPathDB" id="VectorBase:ISCW004777"/>
<dbReference type="InParanoid" id="B7PIY0"/>
<protein>
    <submittedName>
        <fullName evidence="1 2">Uncharacterized protein</fullName>
    </submittedName>
</protein>
<evidence type="ECO:0000313" key="3">
    <source>
        <dbReference type="Proteomes" id="UP000001555"/>
    </source>
</evidence>
<reference evidence="2" key="2">
    <citation type="submission" date="2020-05" db="UniProtKB">
        <authorList>
            <consortium name="EnsemblMetazoa"/>
        </authorList>
    </citation>
    <scope>IDENTIFICATION</scope>
    <source>
        <strain evidence="2">wikel</strain>
    </source>
</reference>
<reference evidence="1 3" key="1">
    <citation type="submission" date="2008-03" db="EMBL/GenBank/DDBJ databases">
        <title>Annotation of Ixodes scapularis.</title>
        <authorList>
            <consortium name="Ixodes scapularis Genome Project Consortium"/>
            <person name="Caler E."/>
            <person name="Hannick L.I."/>
            <person name="Bidwell S."/>
            <person name="Joardar V."/>
            <person name="Thiagarajan M."/>
            <person name="Amedeo P."/>
            <person name="Galinsky K.J."/>
            <person name="Schobel S."/>
            <person name="Inman J."/>
            <person name="Hostetler J."/>
            <person name="Miller J."/>
            <person name="Hammond M."/>
            <person name="Megy K."/>
            <person name="Lawson D."/>
            <person name="Kodira C."/>
            <person name="Sutton G."/>
            <person name="Meyer J."/>
            <person name="Hill C.A."/>
            <person name="Birren B."/>
            <person name="Nene V."/>
            <person name="Collins F."/>
            <person name="Alarcon-Chaidez F."/>
            <person name="Wikel S."/>
            <person name="Strausberg R."/>
        </authorList>
    </citation>
    <scope>NUCLEOTIDE SEQUENCE [LARGE SCALE GENOMIC DNA]</scope>
    <source>
        <strain evidence="3">Wikel</strain>
        <strain evidence="1">Wikel colony</strain>
    </source>
</reference>
<dbReference type="VEuPathDB" id="VectorBase:ISCI004777"/>
<accession>B7PIY0</accession>
<dbReference type="EMBL" id="DS722649">
    <property type="protein sequence ID" value="EEC06552.1"/>
    <property type="molecule type" value="Genomic_DNA"/>
</dbReference>
<dbReference type="Proteomes" id="UP000001555">
    <property type="component" value="Unassembled WGS sequence"/>
</dbReference>